<feature type="domain" description="Response regulatory" evidence="4">
    <location>
        <begin position="3"/>
        <end position="122"/>
    </location>
</feature>
<evidence type="ECO:0000256" key="3">
    <source>
        <dbReference type="PROSITE-ProRule" id="PRU00169"/>
    </source>
</evidence>
<dbReference type="PROSITE" id="PS50930">
    <property type="entry name" value="HTH_LYTTR"/>
    <property type="match status" value="1"/>
</dbReference>
<name>A0A3E4GTP2_9FIRM</name>
<proteinExistence type="predicted"/>
<protein>
    <recommendedName>
        <fullName evidence="1">Stage 0 sporulation protein A homolog</fullName>
    </recommendedName>
</protein>
<feature type="domain" description="HTH LytTR-type" evidence="5">
    <location>
        <begin position="131"/>
        <end position="234"/>
    </location>
</feature>
<evidence type="ECO:0000313" key="7">
    <source>
        <dbReference type="Proteomes" id="UP000260655"/>
    </source>
</evidence>
<evidence type="ECO:0000256" key="1">
    <source>
        <dbReference type="ARBA" id="ARBA00018672"/>
    </source>
</evidence>
<dbReference type="InterPro" id="IPR007492">
    <property type="entry name" value="LytTR_DNA-bd_dom"/>
</dbReference>
<dbReference type="SMART" id="SM00448">
    <property type="entry name" value="REC"/>
    <property type="match status" value="1"/>
</dbReference>
<dbReference type="PANTHER" id="PTHR37299">
    <property type="entry name" value="TRANSCRIPTIONAL REGULATOR-RELATED"/>
    <property type="match status" value="1"/>
</dbReference>
<dbReference type="SUPFAM" id="SSF52172">
    <property type="entry name" value="CheY-like"/>
    <property type="match status" value="1"/>
</dbReference>
<dbReference type="Gene3D" id="2.40.50.1020">
    <property type="entry name" value="LytTr DNA-binding domain"/>
    <property type="match status" value="1"/>
</dbReference>
<dbReference type="SMART" id="SM00850">
    <property type="entry name" value="LytTR"/>
    <property type="match status" value="1"/>
</dbReference>
<evidence type="ECO:0000313" key="6">
    <source>
        <dbReference type="EMBL" id="RGJ26307.1"/>
    </source>
</evidence>
<dbReference type="InterPro" id="IPR046947">
    <property type="entry name" value="LytR-like"/>
</dbReference>
<keyword evidence="3" id="KW-0597">Phosphoprotein</keyword>
<dbReference type="AlphaFoldDB" id="A0A3E4GTP2"/>
<evidence type="ECO:0000259" key="5">
    <source>
        <dbReference type="PROSITE" id="PS50930"/>
    </source>
</evidence>
<dbReference type="PANTHER" id="PTHR37299:SF1">
    <property type="entry name" value="STAGE 0 SPORULATION PROTEIN A HOMOLOG"/>
    <property type="match status" value="1"/>
</dbReference>
<accession>A0A3E4GTP2</accession>
<evidence type="ECO:0000259" key="4">
    <source>
        <dbReference type="PROSITE" id="PS50110"/>
    </source>
</evidence>
<dbReference type="Pfam" id="PF04397">
    <property type="entry name" value="LytTR"/>
    <property type="match status" value="1"/>
</dbReference>
<dbReference type="InterPro" id="IPR011006">
    <property type="entry name" value="CheY-like_superfamily"/>
</dbReference>
<gene>
    <name evidence="6" type="ORF">DXD67_00600</name>
</gene>
<reference evidence="6 7" key="1">
    <citation type="submission" date="2018-08" db="EMBL/GenBank/DDBJ databases">
        <title>A genome reference for cultivated species of the human gut microbiota.</title>
        <authorList>
            <person name="Zou Y."/>
            <person name="Xue W."/>
            <person name="Luo G."/>
        </authorList>
    </citation>
    <scope>NUCLEOTIDE SEQUENCE [LARGE SCALE GENOMIC DNA]</scope>
    <source>
        <strain evidence="6 7">TM07-19</strain>
    </source>
</reference>
<dbReference type="Proteomes" id="UP000260655">
    <property type="component" value="Unassembled WGS sequence"/>
</dbReference>
<comment type="function">
    <text evidence="2">May play the central regulatory role in sporulation. It may be an element of the effector pathway responsible for the activation of sporulation genes in response to nutritional stress. Spo0A may act in concert with spo0H (a sigma factor) to control the expression of some genes that are critical to the sporulation process.</text>
</comment>
<dbReference type="Gene3D" id="3.40.50.2300">
    <property type="match status" value="1"/>
</dbReference>
<keyword evidence="6" id="KW-0238">DNA-binding</keyword>
<comment type="caution">
    <text evidence="6">The sequence shown here is derived from an EMBL/GenBank/DDBJ whole genome shotgun (WGS) entry which is preliminary data.</text>
</comment>
<feature type="modified residue" description="4-aspartylphosphate" evidence="3">
    <location>
        <position position="59"/>
    </location>
</feature>
<evidence type="ECO:0000256" key="2">
    <source>
        <dbReference type="ARBA" id="ARBA00024867"/>
    </source>
</evidence>
<dbReference type="RefSeq" id="WP_117555529.1">
    <property type="nucleotide sequence ID" value="NZ_QSOV01000001.1"/>
</dbReference>
<dbReference type="GO" id="GO:0000156">
    <property type="term" value="F:phosphorelay response regulator activity"/>
    <property type="evidence" value="ECO:0007669"/>
    <property type="project" value="InterPro"/>
</dbReference>
<dbReference type="InterPro" id="IPR001789">
    <property type="entry name" value="Sig_transdc_resp-reg_receiver"/>
</dbReference>
<dbReference type="EMBL" id="QSOV01000001">
    <property type="protein sequence ID" value="RGJ26307.1"/>
    <property type="molecule type" value="Genomic_DNA"/>
</dbReference>
<dbReference type="Pfam" id="PF00072">
    <property type="entry name" value="Response_reg"/>
    <property type="match status" value="1"/>
</dbReference>
<dbReference type="GO" id="GO:0003677">
    <property type="term" value="F:DNA binding"/>
    <property type="evidence" value="ECO:0007669"/>
    <property type="project" value="UniProtKB-KW"/>
</dbReference>
<sequence length="241" mass="28563">MINIAVCDDDLEITKSINKLLMKYQDERDLDFTVDLFNDGSGLKSSILKGKKYDLIYLDIEMRQMNGIATAKYIRSIDTTVLLIYVSNYDNYLKELFEVEPFRFMSKPINDKRFYMFLDLAIDRIRRANGIYCFRFNKDILTVILRDVIYFESCGSRVHIVLKGKLYKFYKKLDDVEKEISVNYSIPFIRIHKSYLVNFQQIRKVGYTEVETKDGRILNISDTYKKDVRARYSKLLWDGDV</sequence>
<organism evidence="6 7">
    <name type="scientific">Coprococcus comes</name>
    <dbReference type="NCBI Taxonomy" id="410072"/>
    <lineage>
        <taxon>Bacteria</taxon>
        <taxon>Bacillati</taxon>
        <taxon>Bacillota</taxon>
        <taxon>Clostridia</taxon>
        <taxon>Lachnospirales</taxon>
        <taxon>Lachnospiraceae</taxon>
        <taxon>Coprococcus</taxon>
    </lineage>
</organism>
<dbReference type="PROSITE" id="PS50110">
    <property type="entry name" value="RESPONSE_REGULATORY"/>
    <property type="match status" value="1"/>
</dbReference>